<dbReference type="InterPro" id="IPR005123">
    <property type="entry name" value="Oxoglu/Fe-dep_dioxygenase_dom"/>
</dbReference>
<gene>
    <name evidence="4" type="ORF">ACHAXA_001495</name>
</gene>
<dbReference type="GO" id="GO:0016491">
    <property type="term" value="F:oxidoreductase activity"/>
    <property type="evidence" value="ECO:0007669"/>
    <property type="project" value="UniProtKB-KW"/>
</dbReference>
<evidence type="ECO:0000256" key="1">
    <source>
        <dbReference type="RuleBase" id="RU003682"/>
    </source>
</evidence>
<feature type="domain" description="Fe2OG dioxygenase" evidence="3">
    <location>
        <begin position="131"/>
        <end position="252"/>
    </location>
</feature>
<dbReference type="Proteomes" id="UP001530377">
    <property type="component" value="Unassembled WGS sequence"/>
</dbReference>
<dbReference type="PROSITE" id="PS51471">
    <property type="entry name" value="FE2OG_OXY"/>
    <property type="match status" value="1"/>
</dbReference>
<feature type="chain" id="PRO_5044762912" description="Fe2OG dioxygenase domain-containing protein" evidence="2">
    <location>
        <begin position="27"/>
        <end position="350"/>
    </location>
</feature>
<evidence type="ECO:0000313" key="5">
    <source>
        <dbReference type="Proteomes" id="UP001530377"/>
    </source>
</evidence>
<organism evidence="4 5">
    <name type="scientific">Cyclostephanos tholiformis</name>
    <dbReference type="NCBI Taxonomy" id="382380"/>
    <lineage>
        <taxon>Eukaryota</taxon>
        <taxon>Sar</taxon>
        <taxon>Stramenopiles</taxon>
        <taxon>Ochrophyta</taxon>
        <taxon>Bacillariophyta</taxon>
        <taxon>Coscinodiscophyceae</taxon>
        <taxon>Thalassiosirophycidae</taxon>
        <taxon>Stephanodiscales</taxon>
        <taxon>Stephanodiscaceae</taxon>
        <taxon>Cyclostephanos</taxon>
    </lineage>
</organism>
<evidence type="ECO:0000256" key="2">
    <source>
        <dbReference type="SAM" id="SignalP"/>
    </source>
</evidence>
<dbReference type="EMBL" id="JALLPB020000141">
    <property type="protein sequence ID" value="KAL3816592.1"/>
    <property type="molecule type" value="Genomic_DNA"/>
</dbReference>
<keyword evidence="2" id="KW-0732">Signal</keyword>
<evidence type="ECO:0000259" key="3">
    <source>
        <dbReference type="PROSITE" id="PS51471"/>
    </source>
</evidence>
<dbReference type="AlphaFoldDB" id="A0ABD3RWM8"/>
<reference evidence="4 5" key="1">
    <citation type="submission" date="2024-10" db="EMBL/GenBank/DDBJ databases">
        <title>Updated reference genomes for cyclostephanoid diatoms.</title>
        <authorList>
            <person name="Roberts W.R."/>
            <person name="Alverson A.J."/>
        </authorList>
    </citation>
    <scope>NUCLEOTIDE SEQUENCE [LARGE SCALE GENOMIC DNA]</scope>
    <source>
        <strain evidence="4 5">AJA228-03</strain>
    </source>
</reference>
<feature type="signal peptide" evidence="2">
    <location>
        <begin position="1"/>
        <end position="26"/>
    </location>
</feature>
<dbReference type="Gene3D" id="2.60.120.620">
    <property type="entry name" value="q2cbj1_9rhob like domain"/>
    <property type="match status" value="1"/>
</dbReference>
<sequence length="350" mass="39901">MKEKTMGVVREGKLLLMFLTLGLSSAEDLLEPAFTQHVGVLPRSVCQELIALGEDNGFNVEEESIDQYAPPKYKVTSQSIDVYERNRGIISPAIWDILEPWIPKITGLVKESIDTEVYKHFFPDEQERIPKLDWVFFRKFSPDTDRISLRVHPDSNMYSVNIALNDDFKGGGLFYLKPSANQDGKTDDGRPVISDEYRDYDWLSSQKRQNSSNIVYPALGTGDLVIYNYTVYHGVAPVEAGTRYSFVLFYDMDNPAIQVDFDNDGFGVTFYHEIEDVDISLLWVDTRVKEHPTEVIEEKLLPYTVYPLVSHDGHVFRAVISGTDTVVSEFVVSDTQALYTIKMEEYTAEL</sequence>
<keyword evidence="1" id="KW-0479">Metal-binding</keyword>
<keyword evidence="1" id="KW-0560">Oxidoreductase</keyword>
<comment type="similarity">
    <text evidence="1">Belongs to the iron/ascorbate-dependent oxidoreductase family.</text>
</comment>
<keyword evidence="5" id="KW-1185">Reference proteome</keyword>
<comment type="caution">
    <text evidence="4">The sequence shown here is derived from an EMBL/GenBank/DDBJ whole genome shotgun (WGS) entry which is preliminary data.</text>
</comment>
<accession>A0ABD3RWM8</accession>
<name>A0ABD3RWM8_9STRA</name>
<proteinExistence type="inferred from homology"/>
<keyword evidence="1" id="KW-0408">Iron</keyword>
<dbReference type="SUPFAM" id="SSF51197">
    <property type="entry name" value="Clavaminate synthase-like"/>
    <property type="match status" value="1"/>
</dbReference>
<evidence type="ECO:0000313" key="4">
    <source>
        <dbReference type="EMBL" id="KAL3816592.1"/>
    </source>
</evidence>
<protein>
    <recommendedName>
        <fullName evidence="3">Fe2OG dioxygenase domain-containing protein</fullName>
    </recommendedName>
</protein>
<dbReference type="GO" id="GO:0046872">
    <property type="term" value="F:metal ion binding"/>
    <property type="evidence" value="ECO:0007669"/>
    <property type="project" value="UniProtKB-KW"/>
</dbReference>